<evidence type="ECO:0000313" key="10">
    <source>
        <dbReference type="Proteomes" id="UP000094444"/>
    </source>
</evidence>
<dbReference type="AlphaFoldDB" id="A0A2P5HT29"/>
<proteinExistence type="inferred from homology"/>
<feature type="transmembrane region" description="Helical" evidence="7">
    <location>
        <begin position="33"/>
        <end position="53"/>
    </location>
</feature>
<sequence length="426" mass="46413">MSVVNGVLVLVPPPPGYVVNFDNPQRRADVPTYWLAAFGFAFSMLFTAQRVYVRSVVVRTLQLDDLLLLVALVTSIATQFLVLYMFASGIGGVHAWEISLVQFNRYLLVVYIASWIYVLSGSFAKIALLVFYLRLSPQRWFRYSVYATLIIIAGYTVGIVFSLIFACDPIQRSFDITITTGSCINSAALYIATAAANIISDVILFILPIPMVVKLQVPLKQKIGLMFIFGVGSITIVTSVLRAAVLPSLLTTTDPTWDISYASLLIVIEANLIIVCGMLPTLRKFILSVAPTLIDGTTYGHSKSGMTPKNRSRSGPVTFGSTPSKGLSRHRDGYAKFGYGSDDYAMERVSMPSTLGATTDGLKKGEVRATVVAGDRSPGWDDVERPLDMPVSKESRVPIMGGSMKGIRTTTKIEVSYETGVPGRAV</sequence>
<evidence type="ECO:0000313" key="9">
    <source>
        <dbReference type="EMBL" id="POS73428.1"/>
    </source>
</evidence>
<evidence type="ECO:0000259" key="8">
    <source>
        <dbReference type="Pfam" id="PF20684"/>
    </source>
</evidence>
<dbReference type="EMBL" id="MAVT02000800">
    <property type="protein sequence ID" value="POS73428.1"/>
    <property type="molecule type" value="Genomic_DNA"/>
</dbReference>
<evidence type="ECO:0000256" key="1">
    <source>
        <dbReference type="ARBA" id="ARBA00004141"/>
    </source>
</evidence>
<dbReference type="Proteomes" id="UP000094444">
    <property type="component" value="Unassembled WGS sequence"/>
</dbReference>
<evidence type="ECO:0000256" key="2">
    <source>
        <dbReference type="ARBA" id="ARBA00022692"/>
    </source>
</evidence>
<dbReference type="PANTHER" id="PTHR33048:SF124">
    <property type="entry name" value="INTEGRAL MEMBRANE PROTEIN"/>
    <property type="match status" value="1"/>
</dbReference>
<dbReference type="InterPro" id="IPR052337">
    <property type="entry name" value="SAT4-like"/>
</dbReference>
<feature type="transmembrane region" description="Helical" evidence="7">
    <location>
        <begin position="187"/>
        <end position="213"/>
    </location>
</feature>
<feature type="transmembrane region" description="Helical" evidence="7">
    <location>
        <begin position="259"/>
        <end position="279"/>
    </location>
</feature>
<feature type="transmembrane region" description="Helical" evidence="7">
    <location>
        <begin position="106"/>
        <end position="133"/>
    </location>
</feature>
<organism evidence="9 10">
    <name type="scientific">Diaporthe helianthi</name>
    <dbReference type="NCBI Taxonomy" id="158607"/>
    <lineage>
        <taxon>Eukaryota</taxon>
        <taxon>Fungi</taxon>
        <taxon>Dikarya</taxon>
        <taxon>Ascomycota</taxon>
        <taxon>Pezizomycotina</taxon>
        <taxon>Sordariomycetes</taxon>
        <taxon>Sordariomycetidae</taxon>
        <taxon>Diaporthales</taxon>
        <taxon>Diaporthaceae</taxon>
        <taxon>Diaporthe</taxon>
    </lineage>
</organism>
<evidence type="ECO:0000256" key="6">
    <source>
        <dbReference type="SAM" id="MobiDB-lite"/>
    </source>
</evidence>
<gene>
    <name evidence="9" type="ORF">DHEL01_v208176</name>
</gene>
<evidence type="ECO:0000256" key="7">
    <source>
        <dbReference type="SAM" id="Phobius"/>
    </source>
</evidence>
<dbReference type="Pfam" id="PF20684">
    <property type="entry name" value="Fung_rhodopsin"/>
    <property type="match status" value="1"/>
</dbReference>
<feature type="domain" description="Rhodopsin" evidence="8">
    <location>
        <begin position="50"/>
        <end position="286"/>
    </location>
</feature>
<dbReference type="InterPro" id="IPR049326">
    <property type="entry name" value="Rhodopsin_dom_fungi"/>
</dbReference>
<evidence type="ECO:0000256" key="4">
    <source>
        <dbReference type="ARBA" id="ARBA00023136"/>
    </source>
</evidence>
<comment type="caution">
    <text evidence="9">The sequence shown here is derived from an EMBL/GenBank/DDBJ whole genome shotgun (WGS) entry which is preliminary data.</text>
</comment>
<keyword evidence="4 7" id="KW-0472">Membrane</keyword>
<protein>
    <submittedName>
        <fullName evidence="9">Integral membrane protein</fullName>
    </submittedName>
</protein>
<comment type="similarity">
    <text evidence="5">Belongs to the SAT4 family.</text>
</comment>
<feature type="transmembrane region" description="Helical" evidence="7">
    <location>
        <begin position="225"/>
        <end position="247"/>
    </location>
</feature>
<dbReference type="STRING" id="158607.A0A2P5HT29"/>
<keyword evidence="2 7" id="KW-0812">Transmembrane</keyword>
<feature type="transmembrane region" description="Helical" evidence="7">
    <location>
        <begin position="65"/>
        <end position="86"/>
    </location>
</feature>
<dbReference type="InParanoid" id="A0A2P5HT29"/>
<keyword evidence="10" id="KW-1185">Reference proteome</keyword>
<comment type="subcellular location">
    <subcellularLocation>
        <location evidence="1">Membrane</location>
        <topology evidence="1">Multi-pass membrane protein</topology>
    </subcellularLocation>
</comment>
<name>A0A2P5HT29_DIAHE</name>
<accession>A0A2P5HT29</accession>
<dbReference type="PANTHER" id="PTHR33048">
    <property type="entry name" value="PTH11-LIKE INTEGRAL MEMBRANE PROTEIN (AFU_ORTHOLOGUE AFUA_5G11245)"/>
    <property type="match status" value="1"/>
</dbReference>
<feature type="region of interest" description="Disordered" evidence="6">
    <location>
        <begin position="301"/>
        <end position="327"/>
    </location>
</feature>
<dbReference type="OrthoDB" id="5342292at2759"/>
<dbReference type="GO" id="GO:0016020">
    <property type="term" value="C:membrane"/>
    <property type="evidence" value="ECO:0007669"/>
    <property type="project" value="UniProtKB-SubCell"/>
</dbReference>
<feature type="transmembrane region" description="Helical" evidence="7">
    <location>
        <begin position="145"/>
        <end position="167"/>
    </location>
</feature>
<evidence type="ECO:0000256" key="3">
    <source>
        <dbReference type="ARBA" id="ARBA00022989"/>
    </source>
</evidence>
<feature type="compositionally biased region" description="Polar residues" evidence="6">
    <location>
        <begin position="301"/>
        <end position="325"/>
    </location>
</feature>
<keyword evidence="3 7" id="KW-1133">Transmembrane helix</keyword>
<reference evidence="9" key="1">
    <citation type="submission" date="2017-09" db="EMBL/GenBank/DDBJ databases">
        <title>Polyketide synthases of a Diaporthe helianthi virulent isolate.</title>
        <authorList>
            <person name="Baroncelli R."/>
        </authorList>
    </citation>
    <scope>NUCLEOTIDE SEQUENCE [LARGE SCALE GENOMIC DNA]</scope>
    <source>
        <strain evidence="9">7/96</strain>
    </source>
</reference>
<evidence type="ECO:0000256" key="5">
    <source>
        <dbReference type="ARBA" id="ARBA00038359"/>
    </source>
</evidence>